<comment type="caution">
    <text evidence="8">The sequence shown here is derived from an EMBL/GenBank/DDBJ whole genome shotgun (WGS) entry which is preliminary data.</text>
</comment>
<comment type="subcellular location">
    <subcellularLocation>
        <location evidence="1">Nucleus</location>
        <location evidence="1">Nucleolus</location>
    </subcellularLocation>
</comment>
<keyword evidence="3" id="KW-0690">Ribosome biogenesis</keyword>
<keyword evidence="5" id="KW-0539">Nucleus</keyword>
<feature type="compositionally biased region" description="Basic and acidic residues" evidence="7">
    <location>
        <begin position="288"/>
        <end position="331"/>
    </location>
</feature>
<comment type="similarity">
    <text evidence="2">Belongs to the NOP14 family.</text>
</comment>
<reference evidence="8" key="1">
    <citation type="submission" date="2022-07" db="EMBL/GenBank/DDBJ databases">
        <title>Phylogenomic reconstructions and comparative analyses of Kickxellomycotina fungi.</title>
        <authorList>
            <person name="Reynolds N.K."/>
            <person name="Stajich J.E."/>
            <person name="Barry K."/>
            <person name="Grigoriev I.V."/>
            <person name="Crous P."/>
            <person name="Smith M.E."/>
        </authorList>
    </citation>
    <scope>NUCLEOTIDE SEQUENCE</scope>
    <source>
        <strain evidence="8">NRRL 1566</strain>
    </source>
</reference>
<dbReference type="InterPro" id="IPR007276">
    <property type="entry name" value="Nop14"/>
</dbReference>
<dbReference type="Proteomes" id="UP001139887">
    <property type="component" value="Unassembled WGS sequence"/>
</dbReference>
<feature type="compositionally biased region" description="Acidic residues" evidence="7">
    <location>
        <begin position="402"/>
        <end position="426"/>
    </location>
</feature>
<gene>
    <name evidence="8" type="primary">NOP14</name>
    <name evidence="8" type="ORF">IWW36_001510</name>
</gene>
<dbReference type="PANTHER" id="PTHR23183">
    <property type="entry name" value="NOP14"/>
    <property type="match status" value="1"/>
</dbReference>
<evidence type="ECO:0000313" key="8">
    <source>
        <dbReference type="EMBL" id="KAJ2850884.1"/>
    </source>
</evidence>
<feature type="region of interest" description="Disordered" evidence="7">
    <location>
        <begin position="1"/>
        <end position="59"/>
    </location>
</feature>
<dbReference type="Pfam" id="PF04147">
    <property type="entry name" value="Nop14"/>
    <property type="match status" value="1"/>
</dbReference>
<evidence type="ECO:0000256" key="5">
    <source>
        <dbReference type="ARBA" id="ARBA00023242"/>
    </source>
</evidence>
<feature type="region of interest" description="Disordered" evidence="7">
    <location>
        <begin position="237"/>
        <end position="458"/>
    </location>
</feature>
<dbReference type="GO" id="GO:0030692">
    <property type="term" value="C:Noc4p-Nop14p complex"/>
    <property type="evidence" value="ECO:0007669"/>
    <property type="project" value="TreeGrafter"/>
</dbReference>
<feature type="compositionally biased region" description="Low complexity" evidence="7">
    <location>
        <begin position="1"/>
        <end position="15"/>
    </location>
</feature>
<evidence type="ECO:0000256" key="1">
    <source>
        <dbReference type="ARBA" id="ARBA00004604"/>
    </source>
</evidence>
<feature type="compositionally biased region" description="Basic and acidic residues" evidence="7">
    <location>
        <begin position="242"/>
        <end position="260"/>
    </location>
</feature>
<feature type="compositionally biased region" description="Basic residues" evidence="7">
    <location>
        <begin position="37"/>
        <end position="51"/>
    </location>
</feature>
<keyword evidence="4" id="KW-0698">rRNA processing</keyword>
<dbReference type="PANTHER" id="PTHR23183:SF0">
    <property type="entry name" value="NUCLEOLAR PROTEIN 14"/>
    <property type="match status" value="1"/>
</dbReference>
<name>A0A9W8I8P8_9FUNG</name>
<dbReference type="AlphaFoldDB" id="A0A9W8I8P8"/>
<proteinExistence type="inferred from homology"/>
<comment type="function">
    <text evidence="6">Involved in nucleolar processing of pre-18S ribosomal RNA. Has a role in the nuclear export of 40S pre-ribosomal subunit to the cytoplasm.</text>
</comment>
<evidence type="ECO:0000256" key="4">
    <source>
        <dbReference type="ARBA" id="ARBA00022552"/>
    </source>
</evidence>
<feature type="compositionally biased region" description="Basic and acidic residues" evidence="7">
    <location>
        <begin position="891"/>
        <end position="900"/>
    </location>
</feature>
<evidence type="ECO:0000256" key="3">
    <source>
        <dbReference type="ARBA" id="ARBA00022517"/>
    </source>
</evidence>
<feature type="region of interest" description="Disordered" evidence="7">
    <location>
        <begin position="888"/>
        <end position="908"/>
    </location>
</feature>
<keyword evidence="9" id="KW-1185">Reference proteome</keyword>
<sequence>MAKLNAAKRNANNGKQSALKKLRTALSSSGITGAKSHVSKRDRKRGIHKTTQKADERRQKLQAIQSALNPFEFQTNRKKLDVLGLKRKDDVVNVAVARQRAVEKRKNTLGKERQQRNRFGGVVDQRIGENDPTMDPEERMLKRFTMERQKRQSRGDMFNLEDDVEGEITSLTHFGRSIDEIDEFDEPAGSDYGEDDKASGAIGSSAVSATHFGGFEPAAGEEGRKKTKNEIMQEIIAKSKQHKYERQMLKEQDDGVRRELDDDFESVRALLFADKDQDDDDMDVDGQPSKEKLYDSYVRDLVFEKRGRPQDRLKTEEEQAREELERLERAERHRLRRMEGLPSDSEPDSDSDTEMKGYDSKKKRRPEADDLGDDFEPNAESEDEINVPTEGVDLGAGLEAGESSEEEDSDSEEEEEEDDDDEDDGSDLSGSDSDAEANEQQSDAAARSAKPVSNHESTTELPFTFVAPTDYDTWVELVAPYTLEQQLVIIKRMRTQYHIRLAPQNKGKLAALAVILTNHLAVLTEQNPPVPKQIIDDIVRHIGELASVDPEQYGEYCRELVIGMQRRIQKGIRQQSNQLRASDVALARLFVSVFSSSDRYHAIITPMMVAIAQFLSQHTFTSIRDVSIGLALAAIVHEAQRLSRRLVPEVLNYVTSILAATVCDHNDASDWSDGCVFPLSRRQREALGMLHINAAEKCTDASDISWAWLVEDVPATADSRYAVLRACLALCRRYVDCYFSLPAFIECFQPLAVLLDKASLRLPRFKLQRAPDAVLKLLEDLQSYLADQLTSARESRHPLKLQYHKPLAIASVAPKFESSYNPETHYDPDRDRSEIMKLRRQVARERRGTVRELRRDAQFLAGERLKEQKEKDKAYADKMKKAWSVLESDQSEMKKLDKQRIKERKAKV</sequence>
<dbReference type="EMBL" id="JANBUW010000021">
    <property type="protein sequence ID" value="KAJ2850884.1"/>
    <property type="molecule type" value="Genomic_DNA"/>
</dbReference>
<evidence type="ECO:0000256" key="6">
    <source>
        <dbReference type="ARBA" id="ARBA00024695"/>
    </source>
</evidence>
<dbReference type="GO" id="GO:0032040">
    <property type="term" value="C:small-subunit processome"/>
    <property type="evidence" value="ECO:0007669"/>
    <property type="project" value="InterPro"/>
</dbReference>
<dbReference type="GO" id="GO:0030490">
    <property type="term" value="P:maturation of SSU-rRNA"/>
    <property type="evidence" value="ECO:0007669"/>
    <property type="project" value="TreeGrafter"/>
</dbReference>
<evidence type="ECO:0000256" key="2">
    <source>
        <dbReference type="ARBA" id="ARBA00007466"/>
    </source>
</evidence>
<organism evidence="8 9">
    <name type="scientific">Coemansia brasiliensis</name>
    <dbReference type="NCBI Taxonomy" id="2650707"/>
    <lineage>
        <taxon>Eukaryota</taxon>
        <taxon>Fungi</taxon>
        <taxon>Fungi incertae sedis</taxon>
        <taxon>Zoopagomycota</taxon>
        <taxon>Kickxellomycotina</taxon>
        <taxon>Kickxellomycetes</taxon>
        <taxon>Kickxellales</taxon>
        <taxon>Kickxellaceae</taxon>
        <taxon>Coemansia</taxon>
    </lineage>
</organism>
<protein>
    <submittedName>
        <fullName evidence="8">Nucleolar complex protein 14</fullName>
    </submittedName>
</protein>
<accession>A0A9W8I8P8</accession>
<evidence type="ECO:0000256" key="7">
    <source>
        <dbReference type="SAM" id="MobiDB-lite"/>
    </source>
</evidence>
<dbReference type="OrthoDB" id="441771at2759"/>
<evidence type="ECO:0000313" key="9">
    <source>
        <dbReference type="Proteomes" id="UP001139887"/>
    </source>
</evidence>
<feature type="compositionally biased region" description="Acidic residues" evidence="7">
    <location>
        <begin position="369"/>
        <end position="385"/>
    </location>
</feature>